<dbReference type="Pfam" id="PF06452">
    <property type="entry name" value="CBM9_1"/>
    <property type="match status" value="1"/>
</dbReference>
<dbReference type="InterPro" id="IPR003737">
    <property type="entry name" value="GlcNAc_PI_deacetylase-related"/>
</dbReference>
<dbReference type="Pfam" id="PF02585">
    <property type="entry name" value="PIG-L"/>
    <property type="match status" value="1"/>
</dbReference>
<dbReference type="PANTHER" id="PTHR12993">
    <property type="entry name" value="N-ACETYLGLUCOSAMINYL-PHOSPHATIDYLINOSITOL DE-N-ACETYLASE-RELATED"/>
    <property type="match status" value="1"/>
</dbReference>
<reference evidence="5" key="1">
    <citation type="submission" date="2016-04" db="EMBL/GenBank/DDBJ databases">
        <authorList>
            <person name="Evans L.H."/>
            <person name="Alamgir A."/>
            <person name="Owens N."/>
            <person name="Weber N.D."/>
            <person name="Virtaneva K."/>
            <person name="Barbian K."/>
            <person name="Babar A."/>
            <person name="Rosenke K."/>
        </authorList>
    </citation>
    <scope>NUCLEOTIDE SEQUENCE</scope>
    <source>
        <strain evidence="5">Nono1</strain>
    </source>
</reference>
<feature type="signal peptide" evidence="3">
    <location>
        <begin position="1"/>
        <end position="44"/>
    </location>
</feature>
<accession>A0A1M4E9J0</accession>
<dbReference type="RefSeq" id="WP_263657504.1">
    <property type="nucleotide sequence ID" value="NZ_CP084058.1"/>
</dbReference>
<feature type="region of interest" description="Disordered" evidence="2">
    <location>
        <begin position="904"/>
        <end position="940"/>
    </location>
</feature>
<dbReference type="SUPFAM" id="SSF102588">
    <property type="entry name" value="LmbE-like"/>
    <property type="match status" value="1"/>
</dbReference>
<keyword evidence="3" id="KW-0732">Signal</keyword>
<dbReference type="GO" id="GO:0016811">
    <property type="term" value="F:hydrolase activity, acting on carbon-nitrogen (but not peptide) bonds, in linear amides"/>
    <property type="evidence" value="ECO:0007669"/>
    <property type="project" value="TreeGrafter"/>
</dbReference>
<dbReference type="InterPro" id="IPR024078">
    <property type="entry name" value="LmbE-like_dom_sf"/>
</dbReference>
<keyword evidence="1" id="KW-0862">Zinc</keyword>
<name>A0A1M4E9J0_9ACTN</name>
<feature type="compositionally biased region" description="Polar residues" evidence="2">
    <location>
        <begin position="443"/>
        <end position="452"/>
    </location>
</feature>
<dbReference type="PANTHER" id="PTHR12993:SF11">
    <property type="entry name" value="N-ACETYLGLUCOSAMINYL-PHOSPHATIDYLINOSITOL DE-N-ACETYLASE"/>
    <property type="match status" value="1"/>
</dbReference>
<dbReference type="Gene3D" id="3.40.50.10320">
    <property type="entry name" value="LmbE-like"/>
    <property type="match status" value="1"/>
</dbReference>
<feature type="domain" description="Carbohydrate-binding" evidence="4">
    <location>
        <begin position="682"/>
        <end position="875"/>
    </location>
</feature>
<feature type="compositionally biased region" description="Polar residues" evidence="2">
    <location>
        <begin position="497"/>
        <end position="506"/>
    </location>
</feature>
<evidence type="ECO:0000313" key="5">
    <source>
        <dbReference type="EMBL" id="SBO95412.1"/>
    </source>
</evidence>
<gene>
    <name evidence="5" type="ORF">BN4615_P4928</name>
</gene>
<feature type="compositionally biased region" description="Low complexity" evidence="2">
    <location>
        <begin position="453"/>
        <end position="487"/>
    </location>
</feature>
<dbReference type="GO" id="GO:0016052">
    <property type="term" value="P:carbohydrate catabolic process"/>
    <property type="evidence" value="ECO:0007669"/>
    <property type="project" value="InterPro"/>
</dbReference>
<dbReference type="GO" id="GO:0016137">
    <property type="term" value="P:glycoside metabolic process"/>
    <property type="evidence" value="ECO:0007669"/>
    <property type="project" value="UniProtKB-ARBA"/>
</dbReference>
<evidence type="ECO:0000256" key="3">
    <source>
        <dbReference type="SAM" id="SignalP"/>
    </source>
</evidence>
<dbReference type="GO" id="GO:0030246">
    <property type="term" value="F:carbohydrate binding"/>
    <property type="evidence" value="ECO:0007669"/>
    <property type="project" value="InterPro"/>
</dbReference>
<sequence>MHISTLTGPAPQPRTRTRARTRARPGAVVLAAAVALVGAGVALAPATPATATTAQTTTGTTTTETTTETPTGTTTETGAGTGLRFGAETSAGASLRPGTGTGTGAGAASPVDLDALFIGAHPDDEAFTLSTLGQWNEDHDVRTGVVTVTRGEGGGNAVGPEEGPALGLLREAEERSAVGKAGVTEVFNLDDVDFYYTVSAPLTDQVWGGDTLEKVVRLVRMTRPEILLTMDPAPTPGNHGNHQEAARLAIEAFYAAADPKAFPHQLSREGLRPFAPARLLTGGARGTSRTGPDCASTFRPANAAQNVFGVWSGRPSPSRGKSWAAVEREAQRTYASQGWAGFPDVPTDPAQLGCDFFTQVDARVPFPEPGSPAAAAPTSVLDGALTRPNGTAPLGTQLSLHTSTFDVRPGTPYTVEVTVKAPAREPLGRSSVALRVPEGWQVSPATPTGTTRTDASAPTDSRSSTPSPAAPESSTPASPTGTAPSASLGRLAAGRTGSASFTVTPPSQATLGRARIAATLTTERGGGYTDRQVEVVRSVRAAQQPLPQVAQYEQWTGEVGVPQLRGLVPPVLALPSAGTRQVGVLVTNVSDTPASGTVQVTLPPGFTADRTEASYTGLAAGATTTLPFTVTNSDPTLKTSNEGGDYAYTITTTGEDGATITRPALELVPATSVPQASATPTVDGAETDGEYGGPALNISRLWEGTGCSSAADCSGTAKLTWREDTLYVLVHVQDDVLGTRLAASDCKRHWRTDAVEVTLDPRGTSENTSTTFKTAVLPVTAEGPPCHLRDADNRQGPGEQTAPGMRVASKVSAGQYTVEMSIPMEILPGAIDPAHLGLNILVYDSDTQDRTGQTRIGWSTWGGVQGDPYRWGVATVPGYQPPPDRPTTPPNPIIPDTALSSLDSPQSLEQSVRVNVPPSGPAAPASRTGRAIAASPSPTRDAVKVTLRSTSRGEAHLFVRDDQGTAGTRVVTISTKGTTTVTVPLTRALGSRPVVVAGWQAPGGGTTASQVTVR</sequence>
<feature type="chain" id="PRO_5039695277" description="Carbohydrate-binding domain-containing protein" evidence="3">
    <location>
        <begin position="45"/>
        <end position="1014"/>
    </location>
</feature>
<dbReference type="Gene3D" id="2.60.40.1190">
    <property type="match status" value="1"/>
</dbReference>
<dbReference type="SUPFAM" id="SSF49344">
    <property type="entry name" value="CBD9-like"/>
    <property type="match status" value="1"/>
</dbReference>
<evidence type="ECO:0000256" key="1">
    <source>
        <dbReference type="ARBA" id="ARBA00022833"/>
    </source>
</evidence>
<evidence type="ECO:0000256" key="2">
    <source>
        <dbReference type="SAM" id="MobiDB-lite"/>
    </source>
</evidence>
<organism evidence="5">
    <name type="scientific">Nonomuraea gerenzanensis</name>
    <dbReference type="NCBI Taxonomy" id="93944"/>
    <lineage>
        <taxon>Bacteria</taxon>
        <taxon>Bacillati</taxon>
        <taxon>Actinomycetota</taxon>
        <taxon>Actinomycetes</taxon>
        <taxon>Streptosporangiales</taxon>
        <taxon>Streptosporangiaceae</taxon>
        <taxon>Nonomuraea</taxon>
    </lineage>
</organism>
<evidence type="ECO:0000259" key="4">
    <source>
        <dbReference type="Pfam" id="PF06452"/>
    </source>
</evidence>
<protein>
    <recommendedName>
        <fullName evidence="4">Carbohydrate-binding domain-containing protein</fullName>
    </recommendedName>
</protein>
<dbReference type="GO" id="GO:0004553">
    <property type="term" value="F:hydrolase activity, hydrolyzing O-glycosyl compounds"/>
    <property type="evidence" value="ECO:0007669"/>
    <property type="project" value="InterPro"/>
</dbReference>
<feature type="region of interest" description="Disordered" evidence="2">
    <location>
        <begin position="1"/>
        <end position="24"/>
    </location>
</feature>
<dbReference type="EMBL" id="LT559118">
    <property type="protein sequence ID" value="SBO95412.1"/>
    <property type="molecule type" value="Genomic_DNA"/>
</dbReference>
<dbReference type="InterPro" id="IPR010502">
    <property type="entry name" value="Carb-bd_dom_fam9"/>
</dbReference>
<dbReference type="AlphaFoldDB" id="A0A1M4E9J0"/>
<dbReference type="CDD" id="cd09619">
    <property type="entry name" value="CBM9_like_4"/>
    <property type="match status" value="1"/>
</dbReference>
<feature type="region of interest" description="Disordered" evidence="2">
    <location>
        <begin position="428"/>
        <end position="506"/>
    </location>
</feature>
<feature type="compositionally biased region" description="Low complexity" evidence="2">
    <location>
        <begin position="48"/>
        <end position="78"/>
    </location>
</feature>
<feature type="region of interest" description="Disordered" evidence="2">
    <location>
        <begin position="48"/>
        <end position="85"/>
    </location>
</feature>
<proteinExistence type="predicted"/>
<feature type="compositionally biased region" description="Polar residues" evidence="2">
    <location>
        <begin position="904"/>
        <end position="913"/>
    </location>
</feature>